<dbReference type="OrthoDB" id="263957at2759"/>
<accession>A0A9N9CQD3</accession>
<sequence>MAIAMFAKTGAGVLKGFYIFEICCGCYFPLISTLRANVIPERLRANYHQYIQTSHECYRSFTSDLKFLYIDSVRPVLPIVVYWILVGSCSAIDVWPSFQSLLSVAPLSCQKRQRQTYYNVAALCSETHSQLVHIQQHDYLLFNNKSELYENCCTFTYIMIVNKKLILHGESAHHNSETHDIVPGSS</sequence>
<name>A0A9N9CQD3_9GLOM</name>
<comment type="caution">
    <text evidence="1">The sequence shown here is derived from an EMBL/GenBank/DDBJ whole genome shotgun (WGS) entry which is preliminary data.</text>
</comment>
<dbReference type="AlphaFoldDB" id="A0A9N9CQD3"/>
<evidence type="ECO:0000313" key="2">
    <source>
        <dbReference type="Proteomes" id="UP000789572"/>
    </source>
</evidence>
<dbReference type="EMBL" id="CAJVPJ010002064">
    <property type="protein sequence ID" value="CAG8612142.1"/>
    <property type="molecule type" value="Genomic_DNA"/>
</dbReference>
<reference evidence="1" key="1">
    <citation type="submission" date="2021-06" db="EMBL/GenBank/DDBJ databases">
        <authorList>
            <person name="Kallberg Y."/>
            <person name="Tangrot J."/>
            <person name="Rosling A."/>
        </authorList>
    </citation>
    <scope>NUCLEOTIDE SEQUENCE</scope>
    <source>
        <strain evidence="1">IA702</strain>
    </source>
</reference>
<evidence type="ECO:0000313" key="1">
    <source>
        <dbReference type="EMBL" id="CAG8612142.1"/>
    </source>
</evidence>
<proteinExistence type="predicted"/>
<keyword evidence="2" id="KW-1185">Reference proteome</keyword>
<protein>
    <submittedName>
        <fullName evidence="1">6900_t:CDS:1</fullName>
    </submittedName>
</protein>
<dbReference type="Proteomes" id="UP000789572">
    <property type="component" value="Unassembled WGS sequence"/>
</dbReference>
<organism evidence="1 2">
    <name type="scientific">Paraglomus occultum</name>
    <dbReference type="NCBI Taxonomy" id="144539"/>
    <lineage>
        <taxon>Eukaryota</taxon>
        <taxon>Fungi</taxon>
        <taxon>Fungi incertae sedis</taxon>
        <taxon>Mucoromycota</taxon>
        <taxon>Glomeromycotina</taxon>
        <taxon>Glomeromycetes</taxon>
        <taxon>Paraglomerales</taxon>
        <taxon>Paraglomeraceae</taxon>
        <taxon>Paraglomus</taxon>
    </lineage>
</organism>
<gene>
    <name evidence="1" type="ORF">POCULU_LOCUS8001</name>
</gene>